<dbReference type="RefSeq" id="WP_055464450.1">
    <property type="nucleotide sequence ID" value="NZ_CYHG01000016.1"/>
</dbReference>
<dbReference type="STRING" id="1137284.GCA_001418205_03436"/>
<keyword evidence="3" id="KW-1185">Reference proteome</keyword>
<reference evidence="3" key="1">
    <citation type="submission" date="2015-08" db="EMBL/GenBank/DDBJ databases">
        <authorList>
            <person name="Varghese N."/>
        </authorList>
    </citation>
    <scope>NUCLEOTIDE SEQUENCE [LARGE SCALE GENOMIC DNA]</scope>
    <source>
        <strain evidence="3">JCM 18476</strain>
    </source>
</reference>
<dbReference type="SUPFAM" id="SSF55729">
    <property type="entry name" value="Acyl-CoA N-acyltransferases (Nat)"/>
    <property type="match status" value="1"/>
</dbReference>
<dbReference type="Gene3D" id="3.40.630.30">
    <property type="match status" value="1"/>
</dbReference>
<keyword evidence="2" id="KW-0808">Transferase</keyword>
<dbReference type="OrthoDB" id="275336at2"/>
<evidence type="ECO:0000259" key="1">
    <source>
        <dbReference type="PROSITE" id="PS51186"/>
    </source>
</evidence>
<protein>
    <submittedName>
        <fullName evidence="2">Acetyltransferase (GNAT) domain</fullName>
    </submittedName>
</protein>
<dbReference type="InterPro" id="IPR016181">
    <property type="entry name" value="Acyl_CoA_acyltransferase"/>
</dbReference>
<dbReference type="Pfam" id="PF00583">
    <property type="entry name" value="Acetyltransf_1"/>
    <property type="match status" value="1"/>
</dbReference>
<dbReference type="EMBL" id="CYHG01000016">
    <property type="protein sequence ID" value="CUB06182.1"/>
    <property type="molecule type" value="Genomic_DNA"/>
</dbReference>
<evidence type="ECO:0000313" key="3">
    <source>
        <dbReference type="Proteomes" id="UP000182769"/>
    </source>
</evidence>
<accession>A0A0K6IS94</accession>
<gene>
    <name evidence="2" type="ORF">Ga0061065_1165</name>
</gene>
<feature type="domain" description="N-acetyltransferase" evidence="1">
    <location>
        <begin position="26"/>
        <end position="166"/>
    </location>
</feature>
<name>A0A0K6IS94_9GAMM</name>
<dbReference type="InterPro" id="IPR000182">
    <property type="entry name" value="GNAT_dom"/>
</dbReference>
<dbReference type="GO" id="GO:0016747">
    <property type="term" value="F:acyltransferase activity, transferring groups other than amino-acyl groups"/>
    <property type="evidence" value="ECO:0007669"/>
    <property type="project" value="InterPro"/>
</dbReference>
<evidence type="ECO:0000313" key="2">
    <source>
        <dbReference type="EMBL" id="CUB06182.1"/>
    </source>
</evidence>
<dbReference type="AlphaFoldDB" id="A0A0K6IS94"/>
<dbReference type="Proteomes" id="UP000182769">
    <property type="component" value="Unassembled WGS sequence"/>
</dbReference>
<dbReference type="CDD" id="cd04301">
    <property type="entry name" value="NAT_SF"/>
    <property type="match status" value="1"/>
</dbReference>
<sequence length="166" mass="19130">MATFTTYYLEMHSPHQLNAKTLPESLNIVECEQPQYEFNRFLYQLVGGAWDWGDLDSFTDKQWQARVEDKNLRTWVAYYRGSIAGYYELYRPDGVNTEIKYFGLSQGNIGKGFGGALLSQAITSAWEWSGTQRVWVHTCTLDHPNALNNYMSRGMKVFKEETSALT</sequence>
<proteinExistence type="predicted"/>
<dbReference type="PROSITE" id="PS51186">
    <property type="entry name" value="GNAT"/>
    <property type="match status" value="1"/>
</dbReference>
<organism evidence="2 3">
    <name type="scientific">Marinomonas fungiae</name>
    <dbReference type="NCBI Taxonomy" id="1137284"/>
    <lineage>
        <taxon>Bacteria</taxon>
        <taxon>Pseudomonadati</taxon>
        <taxon>Pseudomonadota</taxon>
        <taxon>Gammaproteobacteria</taxon>
        <taxon>Oceanospirillales</taxon>
        <taxon>Oceanospirillaceae</taxon>
        <taxon>Marinomonas</taxon>
    </lineage>
</organism>